<feature type="compositionally biased region" description="Polar residues" evidence="1">
    <location>
        <begin position="331"/>
        <end position="342"/>
    </location>
</feature>
<feature type="region of interest" description="Disordered" evidence="1">
    <location>
        <begin position="399"/>
        <end position="422"/>
    </location>
</feature>
<feature type="compositionally biased region" description="Polar residues" evidence="1">
    <location>
        <begin position="588"/>
        <end position="612"/>
    </location>
</feature>
<feature type="compositionally biased region" description="Low complexity" evidence="1">
    <location>
        <begin position="147"/>
        <end position="158"/>
    </location>
</feature>
<keyword evidence="3" id="KW-1185">Reference proteome</keyword>
<feature type="compositionally biased region" description="Polar residues" evidence="1">
    <location>
        <begin position="567"/>
        <end position="581"/>
    </location>
</feature>
<feature type="compositionally biased region" description="Low complexity" evidence="1">
    <location>
        <begin position="75"/>
        <end position="95"/>
    </location>
</feature>
<feature type="region of interest" description="Disordered" evidence="1">
    <location>
        <begin position="468"/>
        <end position="690"/>
    </location>
</feature>
<gene>
    <name evidence="2" type="ORF">JAAARDRAFT_28401</name>
</gene>
<reference evidence="3" key="1">
    <citation type="journal article" date="2014" name="Proc. Natl. Acad. Sci. U.S.A.">
        <title>Extensive sampling of basidiomycete genomes demonstrates inadequacy of the white-rot/brown-rot paradigm for wood decay fungi.</title>
        <authorList>
            <person name="Riley R."/>
            <person name="Salamov A.A."/>
            <person name="Brown D.W."/>
            <person name="Nagy L.G."/>
            <person name="Floudas D."/>
            <person name="Held B.W."/>
            <person name="Levasseur A."/>
            <person name="Lombard V."/>
            <person name="Morin E."/>
            <person name="Otillar R."/>
            <person name="Lindquist E.A."/>
            <person name="Sun H."/>
            <person name="LaButti K.M."/>
            <person name="Schmutz J."/>
            <person name="Jabbour D."/>
            <person name="Luo H."/>
            <person name="Baker S.E."/>
            <person name="Pisabarro A.G."/>
            <person name="Walton J.D."/>
            <person name="Blanchette R.A."/>
            <person name="Henrissat B."/>
            <person name="Martin F."/>
            <person name="Cullen D."/>
            <person name="Hibbett D.S."/>
            <person name="Grigoriev I.V."/>
        </authorList>
    </citation>
    <scope>NUCLEOTIDE SEQUENCE [LARGE SCALE GENOMIC DNA]</scope>
    <source>
        <strain evidence="3">MUCL 33604</strain>
    </source>
</reference>
<dbReference type="Proteomes" id="UP000027265">
    <property type="component" value="Unassembled WGS sequence"/>
</dbReference>
<dbReference type="EMBL" id="KL197709">
    <property type="protein sequence ID" value="KDQ64762.1"/>
    <property type="molecule type" value="Genomic_DNA"/>
</dbReference>
<dbReference type="AlphaFoldDB" id="A0A067QMK5"/>
<feature type="region of interest" description="Disordered" evidence="1">
    <location>
        <begin position="356"/>
        <end position="379"/>
    </location>
</feature>
<feature type="compositionally biased region" description="Gly residues" evidence="1">
    <location>
        <begin position="162"/>
        <end position="176"/>
    </location>
</feature>
<sequence length="690" mass="71909">MAGPLAPANNKANTAHNDVKKPPVHKEKPLPEPKPSKKEKEGVAPVQQQHSKYPPEFSKQPTPSPPSRQKQTQGAPQASASQPQASQQQQQQQPQTKKVSRRSSKPIINWFQRKLAGTVRPRRASESARLAGKNQTARRNGSLKRIPSTPSLPTTRTSQAGSGVGRQGSRTGGGGLWRPNTISLNGDDEFDGGYAYGMRGMSSGGGGGGTVDDDGRSSSSWSPSSLANEADEDASVRPLPPSAPPSPSPSRSSSSYLSDPRTFKSMAASTKPTTLLSVDLTGGVAHIAQAPPTPASQMTRFPSHVRSNSGTGITFSALPPSGGAQGVSRPASLSPNTNTNVPSTSRAHIIPGTVHAPQHTYHHPRNNPRPSSPPMDDASMLTLASSAFGVPGSRIGATALTSGGGGAPSTTTGGGGTWSNRGGADSISHFDVDIRTVDSASHFGLGGDEFGFGGDGDNRDVDASVRALRPRSSRRGSWESEASGWSARVGSGGGSVSGGGLAGAVKERERSLWTSYSGRTGGRMSENGDNDGDGDRCSSDESEDGEETREEGEQDIEASSKSRSVTEGEPSTESQPQTSGGSVERTSETPVTHTLSPATTLEPETTPKNLTPTDVDEKDYFTPGDKQVEKKVGEERSSDDALAKDGKAPNGGLHPYGEGNGQVPEFRATSSLSVDGPEIWHSAPSTPMTF</sequence>
<feature type="compositionally biased region" description="Pro residues" evidence="1">
    <location>
        <begin position="238"/>
        <end position="248"/>
    </location>
</feature>
<feature type="region of interest" description="Disordered" evidence="1">
    <location>
        <begin position="321"/>
        <end position="342"/>
    </location>
</feature>
<feature type="compositionally biased region" description="Basic and acidic residues" evidence="1">
    <location>
        <begin position="17"/>
        <end position="42"/>
    </location>
</feature>
<feature type="region of interest" description="Disordered" evidence="1">
    <location>
        <begin position="204"/>
        <end position="261"/>
    </location>
</feature>
<dbReference type="OrthoDB" id="3269047at2759"/>
<feature type="compositionally biased region" description="Basic and acidic residues" evidence="1">
    <location>
        <begin position="626"/>
        <end position="647"/>
    </location>
</feature>
<feature type="compositionally biased region" description="Gly residues" evidence="1">
    <location>
        <begin position="490"/>
        <end position="502"/>
    </location>
</feature>
<evidence type="ECO:0000256" key="1">
    <source>
        <dbReference type="SAM" id="MobiDB-lite"/>
    </source>
</evidence>
<proteinExistence type="predicted"/>
<dbReference type="HOGENOM" id="CLU_025278_1_0_1"/>
<protein>
    <submittedName>
        <fullName evidence="2">Uncharacterized protein</fullName>
    </submittedName>
</protein>
<feature type="compositionally biased region" description="Low complexity" evidence="1">
    <location>
        <begin position="249"/>
        <end position="260"/>
    </location>
</feature>
<accession>A0A067QMK5</accession>
<evidence type="ECO:0000313" key="3">
    <source>
        <dbReference type="Proteomes" id="UP000027265"/>
    </source>
</evidence>
<feature type="compositionally biased region" description="Gly residues" evidence="1">
    <location>
        <begin position="402"/>
        <end position="417"/>
    </location>
</feature>
<organism evidence="2 3">
    <name type="scientific">Jaapia argillacea MUCL 33604</name>
    <dbReference type="NCBI Taxonomy" id="933084"/>
    <lineage>
        <taxon>Eukaryota</taxon>
        <taxon>Fungi</taxon>
        <taxon>Dikarya</taxon>
        <taxon>Basidiomycota</taxon>
        <taxon>Agaricomycotina</taxon>
        <taxon>Agaricomycetes</taxon>
        <taxon>Agaricomycetidae</taxon>
        <taxon>Jaapiales</taxon>
        <taxon>Jaapiaceae</taxon>
        <taxon>Jaapia</taxon>
    </lineage>
</organism>
<feature type="compositionally biased region" description="Acidic residues" evidence="1">
    <location>
        <begin position="540"/>
        <end position="556"/>
    </location>
</feature>
<dbReference type="InParanoid" id="A0A067QMK5"/>
<feature type="region of interest" description="Disordered" evidence="1">
    <location>
        <begin position="1"/>
        <end position="187"/>
    </location>
</feature>
<evidence type="ECO:0000313" key="2">
    <source>
        <dbReference type="EMBL" id="KDQ64762.1"/>
    </source>
</evidence>
<name>A0A067QMK5_9AGAM</name>